<dbReference type="KEGG" id="ngg:RG540_PA01890"/>
<dbReference type="HOGENOM" id="CLU_005391_5_1_5"/>
<dbReference type="GO" id="GO:0004777">
    <property type="term" value="F:succinate-semialdehyde dehydrogenase (NAD+) activity"/>
    <property type="evidence" value="ECO:0007669"/>
    <property type="project" value="TreeGrafter"/>
</dbReference>
<dbReference type="Gene3D" id="3.40.605.10">
    <property type="entry name" value="Aldehyde Dehydrogenase, Chain A, domain 1"/>
    <property type="match status" value="1"/>
</dbReference>
<gene>
    <name evidence="4" type="ORF">RG540_PA01890</name>
</gene>
<dbReference type="OrthoDB" id="9812625at2"/>
<protein>
    <submittedName>
        <fullName evidence="4">2,5-dioxopentanoate dehydrogenase (NAD+)</fullName>
    </submittedName>
</protein>
<dbReference type="GO" id="GO:0009450">
    <property type="term" value="P:gamma-aminobutyric acid catabolic process"/>
    <property type="evidence" value="ECO:0007669"/>
    <property type="project" value="TreeGrafter"/>
</dbReference>
<dbReference type="InterPro" id="IPR015590">
    <property type="entry name" value="Aldehyde_DH_dom"/>
</dbReference>
<dbReference type="AlphaFoldDB" id="A0A068SXF6"/>
<dbReference type="RefSeq" id="WP_046599405.1">
    <property type="nucleotide sequence ID" value="NZ_HG938354.1"/>
</dbReference>
<evidence type="ECO:0000313" key="4">
    <source>
        <dbReference type="EMBL" id="CDN50868.1"/>
    </source>
</evidence>
<evidence type="ECO:0000313" key="5">
    <source>
        <dbReference type="Proteomes" id="UP000028181"/>
    </source>
</evidence>
<dbReference type="FunFam" id="3.40.309.10:FF:000009">
    <property type="entry name" value="Aldehyde dehydrogenase A"/>
    <property type="match status" value="1"/>
</dbReference>
<dbReference type="SUPFAM" id="SSF53720">
    <property type="entry name" value="ALDH-like"/>
    <property type="match status" value="1"/>
</dbReference>
<keyword evidence="2" id="KW-0560">Oxidoreductase</keyword>
<geneLocation type="plasmid" evidence="5">
    <name>II</name>
</geneLocation>
<dbReference type="InterPro" id="IPR016161">
    <property type="entry name" value="Ald_DH/histidinol_DH"/>
</dbReference>
<dbReference type="PANTHER" id="PTHR43353">
    <property type="entry name" value="SUCCINATE-SEMIALDEHYDE DEHYDROGENASE, MITOCHONDRIAL"/>
    <property type="match status" value="1"/>
</dbReference>
<evidence type="ECO:0000259" key="3">
    <source>
        <dbReference type="Pfam" id="PF00171"/>
    </source>
</evidence>
<dbReference type="CDD" id="cd07103">
    <property type="entry name" value="ALDH_F5_SSADH_GabD"/>
    <property type="match status" value="1"/>
</dbReference>
<dbReference type="GeneID" id="24260705"/>
<organism evidence="4 5">
    <name type="scientific">Neorhizobium galegae bv. orientalis str. HAMBI 540</name>
    <dbReference type="NCBI Taxonomy" id="1028800"/>
    <lineage>
        <taxon>Bacteria</taxon>
        <taxon>Pseudomonadati</taxon>
        <taxon>Pseudomonadota</taxon>
        <taxon>Alphaproteobacteria</taxon>
        <taxon>Hyphomicrobiales</taxon>
        <taxon>Rhizobiaceae</taxon>
        <taxon>Rhizobium/Agrobacterium group</taxon>
        <taxon>Neorhizobium</taxon>
    </lineage>
</organism>
<evidence type="ECO:0000256" key="2">
    <source>
        <dbReference type="ARBA" id="ARBA00023002"/>
    </source>
</evidence>
<dbReference type="Pfam" id="PF00171">
    <property type="entry name" value="Aldedh"/>
    <property type="match status" value="1"/>
</dbReference>
<dbReference type="InterPro" id="IPR016163">
    <property type="entry name" value="Ald_DH_C"/>
</dbReference>
<comment type="similarity">
    <text evidence="1">Belongs to the aldehyde dehydrogenase family.</text>
</comment>
<dbReference type="Gene3D" id="3.40.309.10">
    <property type="entry name" value="Aldehyde Dehydrogenase, Chain A, domain 2"/>
    <property type="match status" value="1"/>
</dbReference>
<dbReference type="PATRIC" id="fig|1028800.3.peg.4798"/>
<name>A0A068SXF6_NEOGA</name>
<accession>A0A068SXF6</accession>
<dbReference type="eggNOG" id="COG1012">
    <property type="taxonomic scope" value="Bacteria"/>
</dbReference>
<dbReference type="InterPro" id="IPR050740">
    <property type="entry name" value="Aldehyde_DH_Superfamily"/>
</dbReference>
<keyword evidence="4" id="KW-0614">Plasmid</keyword>
<feature type="domain" description="Aldehyde dehydrogenase" evidence="3">
    <location>
        <begin position="25"/>
        <end position="484"/>
    </location>
</feature>
<keyword evidence="5" id="KW-1185">Reference proteome</keyword>
<sequence length="487" mass="52218">MNIATNPAHSSDGYQSARLLIDGIWLENGDRKTQPLINPATEKAIGVVPHATAQDLDRALEAASRAFPLWRATSPRERGRILKRAAQLMHDRQEEIARLATLEMGKPIAEARLETHFATEEMEWFAEEGRRTYGRVIPGRIGETRFQVVKEPVGPTAGFSAWNFPVGNAARKMGSALAAGCTMIYKPGEEAPASAAAVAQCLLDAGVPAGVIAVVYGVPDFISRHLLASPIIRKISFTGSVAVGQHLIRLASETLKRTTMELGGHAPVLVFDDADQTAALDMSVQRKYRNGGQVCVSPTRFYVQDKSYDAFCAGFAERASKIKLGDGLDPATGMGPLVHGRRRDAIEALVQDATSKGAKLLAGGHRVYNEGFFYAPTVLADVPSDARIMSEEPFGPVAVLNRFSDFDDAVTKANELPYGLAAYAFSNSHKTIAKLSDALEAGMVGINSFNISMPETPFGGVKASGHGSEVGIEGVDAYMVTKTVSIT</sequence>
<reference evidence="5" key="1">
    <citation type="journal article" date="2014" name="BMC Genomics">
        <title>Genome sequencing of two Neorhizobium galegae strains reveals a noeT gene responsible for the unusual acetylation of the nodulation factors.</title>
        <authorList>
            <person name="Osterman J."/>
            <person name="Marsh J."/>
            <person name="Laine P.K."/>
            <person name="Zeng Z."/>
            <person name="Alatalo E."/>
            <person name="Sullivan J.T."/>
            <person name="Young J.P."/>
            <person name="Thomas-Oates J."/>
            <person name="Paulin L."/>
            <person name="Lindstrom K."/>
        </authorList>
    </citation>
    <scope>NUCLEOTIDE SEQUENCE [LARGE SCALE GENOMIC DNA]</scope>
    <source>
        <strain evidence="5">HAMBI 540</strain>
    </source>
</reference>
<dbReference type="EMBL" id="HG938354">
    <property type="protein sequence ID" value="CDN50868.1"/>
    <property type="molecule type" value="Genomic_DNA"/>
</dbReference>
<evidence type="ECO:0000256" key="1">
    <source>
        <dbReference type="ARBA" id="ARBA00009986"/>
    </source>
</evidence>
<dbReference type="FunFam" id="3.40.605.10:FF:000007">
    <property type="entry name" value="NAD/NADP-dependent betaine aldehyde dehydrogenase"/>
    <property type="match status" value="1"/>
</dbReference>
<dbReference type="InterPro" id="IPR016162">
    <property type="entry name" value="Ald_DH_N"/>
</dbReference>
<proteinExistence type="inferred from homology"/>
<dbReference type="Proteomes" id="UP000028181">
    <property type="component" value="Plasmid pHAMBI540a"/>
</dbReference>
<dbReference type="PANTHER" id="PTHR43353:SF5">
    <property type="entry name" value="SUCCINATE-SEMIALDEHYDE DEHYDROGENASE, MITOCHONDRIAL"/>
    <property type="match status" value="1"/>
</dbReference>